<dbReference type="SUPFAM" id="SSF50182">
    <property type="entry name" value="Sm-like ribonucleoproteins"/>
    <property type="match status" value="1"/>
</dbReference>
<dbReference type="GO" id="GO:0003723">
    <property type="term" value="F:RNA binding"/>
    <property type="evidence" value="ECO:0007669"/>
    <property type="project" value="InterPro"/>
</dbReference>
<dbReference type="GeneID" id="19973888"/>
<dbReference type="RefSeq" id="XP_008719103.1">
    <property type="nucleotide sequence ID" value="XM_008720881.1"/>
</dbReference>
<dbReference type="Pfam" id="PF01423">
    <property type="entry name" value="LSM"/>
    <property type="match status" value="1"/>
</dbReference>
<dbReference type="Gene3D" id="2.30.30.100">
    <property type="match status" value="1"/>
</dbReference>
<protein>
    <recommendedName>
        <fullName evidence="2">Sm domain-containing protein</fullName>
    </recommendedName>
</protein>
<dbReference type="InterPro" id="IPR047575">
    <property type="entry name" value="Sm"/>
</dbReference>
<dbReference type="InParanoid" id="W2RS30"/>
<dbReference type="OrthoDB" id="368909at2759"/>
<feature type="domain" description="Sm" evidence="2">
    <location>
        <begin position="5"/>
        <end position="99"/>
    </location>
</feature>
<gene>
    <name evidence="3" type="ORF">HMPREF1541_06549</name>
</gene>
<dbReference type="PANTHER" id="PTHR10701:SF5">
    <property type="entry name" value="N-ALPHA-ACETYLTRANSFERASE 38, NATC AUXILIARY SUBUNIT"/>
    <property type="match status" value="1"/>
</dbReference>
<dbReference type="InterPro" id="IPR001163">
    <property type="entry name" value="Sm_dom_euk/arc"/>
</dbReference>
<dbReference type="EMBL" id="KB822722">
    <property type="protein sequence ID" value="ETN38514.1"/>
    <property type="molecule type" value="Genomic_DNA"/>
</dbReference>
<evidence type="ECO:0000313" key="4">
    <source>
        <dbReference type="Proteomes" id="UP000030752"/>
    </source>
</evidence>
<proteinExistence type="predicted"/>
<dbReference type="eggNOG" id="KOG3168">
    <property type="taxonomic scope" value="Eukaryota"/>
</dbReference>
<evidence type="ECO:0000256" key="1">
    <source>
        <dbReference type="ARBA" id="ARBA00025892"/>
    </source>
</evidence>
<sequence length="114" mass="12536">MVSPESTQFLTDLLGKTLHITVVDGRLFTGCFRCTDNETNVVLSNTFEYRKPSAKEEAKAIEEAAQSGKPVKADMTSRFLGLVTVGKEQIVKIELEERRTGAMLEGSLPTRSKG</sequence>
<reference evidence="3 4" key="1">
    <citation type="submission" date="2013-03" db="EMBL/GenBank/DDBJ databases">
        <title>The Genome Sequence of Phialophora europaea CBS 101466.</title>
        <authorList>
            <consortium name="The Broad Institute Genomics Platform"/>
            <person name="Cuomo C."/>
            <person name="de Hoog S."/>
            <person name="Gorbushina A."/>
            <person name="Walker B."/>
            <person name="Young S.K."/>
            <person name="Zeng Q."/>
            <person name="Gargeya S."/>
            <person name="Fitzgerald M."/>
            <person name="Haas B."/>
            <person name="Abouelleil A."/>
            <person name="Allen A.W."/>
            <person name="Alvarado L."/>
            <person name="Arachchi H.M."/>
            <person name="Berlin A.M."/>
            <person name="Chapman S.B."/>
            <person name="Gainer-Dewar J."/>
            <person name="Goldberg J."/>
            <person name="Griggs A."/>
            <person name="Gujja S."/>
            <person name="Hansen M."/>
            <person name="Howarth C."/>
            <person name="Imamovic A."/>
            <person name="Ireland A."/>
            <person name="Larimer J."/>
            <person name="McCowan C."/>
            <person name="Murphy C."/>
            <person name="Pearson M."/>
            <person name="Poon T.W."/>
            <person name="Priest M."/>
            <person name="Roberts A."/>
            <person name="Saif S."/>
            <person name="Shea T."/>
            <person name="Sisk P."/>
            <person name="Sykes S."/>
            <person name="Wortman J."/>
            <person name="Nusbaum C."/>
            <person name="Birren B."/>
        </authorList>
    </citation>
    <scope>NUCLEOTIDE SEQUENCE [LARGE SCALE GENOMIC DNA]</scope>
    <source>
        <strain evidence="3 4">CBS 101466</strain>
    </source>
</reference>
<name>W2RS30_CYPE1</name>
<evidence type="ECO:0000313" key="3">
    <source>
        <dbReference type="EMBL" id="ETN38514.1"/>
    </source>
</evidence>
<dbReference type="GO" id="GO:0031417">
    <property type="term" value="C:NatC complex"/>
    <property type="evidence" value="ECO:0007669"/>
    <property type="project" value="InterPro"/>
</dbReference>
<dbReference type="InterPro" id="IPR050914">
    <property type="entry name" value="snRNP_SmB/NAA38-like"/>
</dbReference>
<dbReference type="HOGENOM" id="CLU_076902_4_0_1"/>
<dbReference type="AlphaFoldDB" id="W2RS30"/>
<dbReference type="SMART" id="SM00651">
    <property type="entry name" value="Sm"/>
    <property type="match status" value="1"/>
</dbReference>
<organism evidence="3 4">
    <name type="scientific">Cyphellophora europaea (strain CBS 101466)</name>
    <name type="common">Phialophora europaea</name>
    <dbReference type="NCBI Taxonomy" id="1220924"/>
    <lineage>
        <taxon>Eukaryota</taxon>
        <taxon>Fungi</taxon>
        <taxon>Dikarya</taxon>
        <taxon>Ascomycota</taxon>
        <taxon>Pezizomycotina</taxon>
        <taxon>Eurotiomycetes</taxon>
        <taxon>Chaetothyriomycetidae</taxon>
        <taxon>Chaetothyriales</taxon>
        <taxon>Cyphellophoraceae</taxon>
        <taxon>Cyphellophora</taxon>
    </lineage>
</organism>
<accession>W2RS30</accession>
<dbReference type="VEuPathDB" id="FungiDB:HMPREF1541_06549"/>
<dbReference type="STRING" id="1220924.W2RS30"/>
<evidence type="ECO:0000259" key="2">
    <source>
        <dbReference type="PROSITE" id="PS52002"/>
    </source>
</evidence>
<comment type="subunit">
    <text evidence="1">Component of the heptameric LSM1-LSM7 complex, which consists of LSM1, LSM2, LSM3, LSM4, LSM5, LSM6 and LSM7. Component of the heptameric LSM2-LSM8 complex, which consists of LSM2, LSM3, LSM4, LSM5, LSM6, LSM7 and LSM8. The LSm subunits form a seven-membered ring structure with a doughnut shape.</text>
</comment>
<dbReference type="Proteomes" id="UP000030752">
    <property type="component" value="Unassembled WGS sequence"/>
</dbReference>
<dbReference type="InterPro" id="IPR010920">
    <property type="entry name" value="LSM_dom_sf"/>
</dbReference>
<keyword evidence="4" id="KW-1185">Reference proteome</keyword>
<dbReference type="PANTHER" id="PTHR10701">
    <property type="entry name" value="SMALL NUCLEAR RIBONUCLEOPROTEIN-ASSOCIATED PROTEIN B AND N"/>
    <property type="match status" value="1"/>
</dbReference>
<dbReference type="PROSITE" id="PS52002">
    <property type="entry name" value="SM"/>
    <property type="match status" value="1"/>
</dbReference>
<dbReference type="CDD" id="cd06168">
    <property type="entry name" value="LSMD1"/>
    <property type="match status" value="1"/>
</dbReference>
<dbReference type="InterPro" id="IPR034110">
    <property type="entry name" value="LSMD1_Sm"/>
</dbReference>